<organism evidence="9 10">
    <name type="scientific">Desulfosarcina alkanivorans</name>
    <dbReference type="NCBI Taxonomy" id="571177"/>
    <lineage>
        <taxon>Bacteria</taxon>
        <taxon>Pseudomonadati</taxon>
        <taxon>Thermodesulfobacteriota</taxon>
        <taxon>Desulfobacteria</taxon>
        <taxon>Desulfobacterales</taxon>
        <taxon>Desulfosarcinaceae</taxon>
        <taxon>Desulfosarcina</taxon>
    </lineage>
</organism>
<protein>
    <submittedName>
        <fullName evidence="9">RND transporter</fullName>
    </submittedName>
</protein>
<dbReference type="PANTHER" id="PTHR30026">
    <property type="entry name" value="OUTER MEMBRANE PROTEIN TOLC"/>
    <property type="match status" value="1"/>
</dbReference>
<evidence type="ECO:0000256" key="2">
    <source>
        <dbReference type="ARBA" id="ARBA00007613"/>
    </source>
</evidence>
<dbReference type="Gene3D" id="1.20.1600.10">
    <property type="entry name" value="Outer membrane efflux proteins (OEP)"/>
    <property type="match status" value="1"/>
</dbReference>
<dbReference type="EMBL" id="AP021874">
    <property type="protein sequence ID" value="BBO70484.1"/>
    <property type="molecule type" value="Genomic_DNA"/>
</dbReference>
<keyword evidence="6" id="KW-0472">Membrane</keyword>
<keyword evidence="4" id="KW-1134">Transmembrane beta strand</keyword>
<dbReference type="Proteomes" id="UP000427906">
    <property type="component" value="Chromosome"/>
</dbReference>
<dbReference type="InterPro" id="IPR028351">
    <property type="entry name" value="CyaE"/>
</dbReference>
<keyword evidence="10" id="KW-1185">Reference proteome</keyword>
<sequence>MKKRTLGYALPMLYWMLALSLAGVAQAPAATGASVSGPAGRDMTVDWAAMSVLDLDDAVAIAMAGNPGLDAAAARVRQAKAQVDQARSTYWPRLDANASGARVELSGNSYRQNLASARLLNPSATIADPEEYYNADLTASWTLFDGFERKFSNAAARYGEQSSTAALNDARRLLISAVALSFFSAQLALENIAIARADEAFNQRQLDDAEARQRVGTGSFSDVLNFQVRKNQAKTTRINQEYQYEIALYGLAALMGLPESRLPAHVQLAHLSPETADELAAPTVDPLILGAMKHRPDIQQVQWQIKQVEAQVKIARSDFYPTVFVTGSLDGERTGNPDLGRDDFGNRVQVGLSYNLFSGGFTRARVREVRQQRIELDKRLEELILSATSDIRSSAALVTTAQVQVALQRENVDLVQLTRDLVEKEYNAGQGSLVRLNEAQRDLTTAQSNLALALVGLRQAWVELETRSGTLLATYGISETP</sequence>
<evidence type="ECO:0000313" key="9">
    <source>
        <dbReference type="EMBL" id="BBO70484.1"/>
    </source>
</evidence>
<feature type="chain" id="PRO_5024369982" evidence="8">
    <location>
        <begin position="30"/>
        <end position="481"/>
    </location>
</feature>
<keyword evidence="8" id="KW-0732">Signal</keyword>
<keyword evidence="7" id="KW-0998">Cell outer membrane</keyword>
<evidence type="ECO:0000256" key="4">
    <source>
        <dbReference type="ARBA" id="ARBA00022452"/>
    </source>
</evidence>
<dbReference type="GO" id="GO:0009279">
    <property type="term" value="C:cell outer membrane"/>
    <property type="evidence" value="ECO:0007669"/>
    <property type="project" value="UniProtKB-SubCell"/>
</dbReference>
<gene>
    <name evidence="9" type="ORF">DSCA_44140</name>
</gene>
<evidence type="ECO:0000256" key="1">
    <source>
        <dbReference type="ARBA" id="ARBA00004442"/>
    </source>
</evidence>
<dbReference type="SUPFAM" id="SSF56954">
    <property type="entry name" value="Outer membrane efflux proteins (OEP)"/>
    <property type="match status" value="1"/>
</dbReference>
<evidence type="ECO:0000256" key="7">
    <source>
        <dbReference type="ARBA" id="ARBA00023237"/>
    </source>
</evidence>
<evidence type="ECO:0000313" key="10">
    <source>
        <dbReference type="Proteomes" id="UP000427906"/>
    </source>
</evidence>
<keyword evidence="5" id="KW-0812">Transmembrane</keyword>
<dbReference type="GO" id="GO:1990281">
    <property type="term" value="C:efflux pump complex"/>
    <property type="evidence" value="ECO:0007669"/>
    <property type="project" value="TreeGrafter"/>
</dbReference>
<dbReference type="AlphaFoldDB" id="A0A5K7YVZ7"/>
<dbReference type="InterPro" id="IPR051906">
    <property type="entry name" value="TolC-like"/>
</dbReference>
<name>A0A5K7YVZ7_9BACT</name>
<evidence type="ECO:0000256" key="3">
    <source>
        <dbReference type="ARBA" id="ARBA00022448"/>
    </source>
</evidence>
<dbReference type="PANTHER" id="PTHR30026:SF20">
    <property type="entry name" value="OUTER MEMBRANE PROTEIN TOLC"/>
    <property type="match status" value="1"/>
</dbReference>
<keyword evidence="3" id="KW-0813">Transport</keyword>
<comment type="similarity">
    <text evidence="2">Belongs to the outer membrane factor (OMF) (TC 1.B.17) family.</text>
</comment>
<dbReference type="InterPro" id="IPR003423">
    <property type="entry name" value="OMP_efflux"/>
</dbReference>
<evidence type="ECO:0000256" key="5">
    <source>
        <dbReference type="ARBA" id="ARBA00022692"/>
    </source>
</evidence>
<accession>A0A5K7YVZ7</accession>
<comment type="subcellular location">
    <subcellularLocation>
        <location evidence="1">Cell outer membrane</location>
    </subcellularLocation>
</comment>
<evidence type="ECO:0000256" key="8">
    <source>
        <dbReference type="SAM" id="SignalP"/>
    </source>
</evidence>
<proteinExistence type="inferred from homology"/>
<feature type="signal peptide" evidence="8">
    <location>
        <begin position="1"/>
        <end position="29"/>
    </location>
</feature>
<reference evidence="9 10" key="1">
    <citation type="submission" date="2019-11" db="EMBL/GenBank/DDBJ databases">
        <title>Comparative genomics of hydrocarbon-degrading Desulfosarcina strains.</title>
        <authorList>
            <person name="Watanabe M."/>
            <person name="Kojima H."/>
            <person name="Fukui M."/>
        </authorList>
    </citation>
    <scope>NUCLEOTIDE SEQUENCE [LARGE SCALE GENOMIC DNA]</scope>
    <source>
        <strain evidence="9 10">PL12</strain>
    </source>
</reference>
<evidence type="ECO:0000256" key="6">
    <source>
        <dbReference type="ARBA" id="ARBA00023136"/>
    </source>
</evidence>
<dbReference type="KEGG" id="dalk:DSCA_44140"/>
<dbReference type="GO" id="GO:0015562">
    <property type="term" value="F:efflux transmembrane transporter activity"/>
    <property type="evidence" value="ECO:0007669"/>
    <property type="project" value="InterPro"/>
</dbReference>
<dbReference type="PIRSF" id="PIRSF001892">
    <property type="entry name" value="CyaE"/>
    <property type="match status" value="1"/>
</dbReference>
<dbReference type="GO" id="GO:0015288">
    <property type="term" value="F:porin activity"/>
    <property type="evidence" value="ECO:0007669"/>
    <property type="project" value="TreeGrafter"/>
</dbReference>
<dbReference type="Pfam" id="PF02321">
    <property type="entry name" value="OEP"/>
    <property type="match status" value="2"/>
</dbReference>